<dbReference type="RefSeq" id="WP_216437467.1">
    <property type="nucleotide sequence ID" value="NZ_JAHLQF010000001.1"/>
</dbReference>
<name>A0ABS6ECZ1_9CLOT</name>
<evidence type="ECO:0000313" key="1">
    <source>
        <dbReference type="EMBL" id="MBU5483063.1"/>
    </source>
</evidence>
<dbReference type="Pfam" id="PF06245">
    <property type="entry name" value="DUF1015"/>
    <property type="match status" value="1"/>
</dbReference>
<comment type="caution">
    <text evidence="1">The sequence shown here is derived from an EMBL/GenBank/DDBJ whole genome shotgun (WGS) entry which is preliminary data.</text>
</comment>
<dbReference type="PANTHER" id="PTHR36454">
    <property type="entry name" value="LMO2823 PROTEIN"/>
    <property type="match status" value="1"/>
</dbReference>
<dbReference type="EMBL" id="JAHLQF010000001">
    <property type="protein sequence ID" value="MBU5483063.1"/>
    <property type="molecule type" value="Genomic_DNA"/>
</dbReference>
<gene>
    <name evidence="1" type="ORF">KQI86_01915</name>
</gene>
<accession>A0ABS6ECZ1</accession>
<sequence>MRINTIKKSYINVSGKIYDSEFINLANIKNNKINLDERTLFLTKKEKEILNDQQIENFNDVIYIFKYKNIYGIICDIPIEEYDDGNVKCHELVLPDTVQGMLSNLHGYNCETAPILLGHNKKIDYSSYIEEKKYEKYFILDDIEIYVYCGEKAKNILNEFLETDKLYVADGHHRLYTTSLSKFKNSVLSCLISFEYLKILPIHRIISNVDAQLFEKAKGFIYNRFEVLPLEIPLSKGKIRIKYNEDSFVVNLIELNSDAFWNNDIYRLNTQIISQAFRIFDTGKLKYILDCTLKNHDIDKNDVLIETYPVAKDEFIECANNKCIMPPKSTCFFPKFPSFLVFKQYQ</sequence>
<dbReference type="Proteomes" id="UP000726170">
    <property type="component" value="Unassembled WGS sequence"/>
</dbReference>
<dbReference type="InterPro" id="IPR008323">
    <property type="entry name" value="UCP033563"/>
</dbReference>
<proteinExistence type="predicted"/>
<reference evidence="1 2" key="1">
    <citation type="submission" date="2021-06" db="EMBL/GenBank/DDBJ databases">
        <authorList>
            <person name="Sun Q."/>
            <person name="Li D."/>
        </authorList>
    </citation>
    <scope>NUCLEOTIDE SEQUENCE [LARGE SCALE GENOMIC DNA]</scope>
    <source>
        <strain evidence="1 2">MSJ-11</strain>
    </source>
</reference>
<keyword evidence="2" id="KW-1185">Reference proteome</keyword>
<dbReference type="PANTHER" id="PTHR36454:SF1">
    <property type="entry name" value="DUF1015 DOMAIN-CONTAINING PROTEIN"/>
    <property type="match status" value="1"/>
</dbReference>
<evidence type="ECO:0000313" key="2">
    <source>
        <dbReference type="Proteomes" id="UP000726170"/>
    </source>
</evidence>
<protein>
    <submittedName>
        <fullName evidence="1">DUF1015 family protein</fullName>
    </submittedName>
</protein>
<organism evidence="1 2">
    <name type="scientific">Clostridium mobile</name>
    <dbReference type="NCBI Taxonomy" id="2841512"/>
    <lineage>
        <taxon>Bacteria</taxon>
        <taxon>Bacillati</taxon>
        <taxon>Bacillota</taxon>
        <taxon>Clostridia</taxon>
        <taxon>Eubacteriales</taxon>
        <taxon>Clostridiaceae</taxon>
        <taxon>Clostridium</taxon>
    </lineage>
</organism>